<feature type="region of interest" description="Disordered" evidence="1">
    <location>
        <begin position="1"/>
        <end position="28"/>
    </location>
</feature>
<dbReference type="EMBL" id="FNDN01000010">
    <property type="protein sequence ID" value="SDI72026.1"/>
    <property type="molecule type" value="Genomic_DNA"/>
</dbReference>
<dbReference type="AlphaFoldDB" id="A0A1G8MW02"/>
<evidence type="ECO:0008006" key="5">
    <source>
        <dbReference type="Google" id="ProtNLM"/>
    </source>
</evidence>
<gene>
    <name evidence="3" type="ORF">SAMN05444695_11092</name>
</gene>
<sequence>MAVLGAGLTGAAPAPAEASPTAPTAPTEFSVLCTPTDPALDELSGLVAAGGRLYAVGDSGSDEAVAVLGPDCAVQQWIPVPVDPYDVEDMARGGDGRLWLSDTGDNRRRRETVALIAMSTDGSGGGSLHRLTYPDGPHDAETVLLGPDDVPVIVTKTFGGPSGIYRPEGGLTVHELAEPGPTPLEKLGELDLTALPADSGPDPDPDPDPDAPVSVAESLSRAVFTGGAVSHDGSVAAVRSYSHVHLFDVRGTSVGQALTGLPTESLVLPHQPQGEAVAFTESGDLVIASEARGGPLPPLLVLPDAVDRVRDSGVPAEGPQTEGAPSPDLSPGLVAIGLAVGFALLGGGMLLLRGLRRK</sequence>
<keyword evidence="2" id="KW-0812">Transmembrane</keyword>
<accession>A0A1G8MW02</accession>
<evidence type="ECO:0000256" key="1">
    <source>
        <dbReference type="SAM" id="MobiDB-lite"/>
    </source>
</evidence>
<dbReference type="RefSeq" id="WP_072738753.1">
    <property type="nucleotide sequence ID" value="NZ_CP048814.1"/>
</dbReference>
<evidence type="ECO:0000313" key="4">
    <source>
        <dbReference type="Proteomes" id="UP000183263"/>
    </source>
</evidence>
<evidence type="ECO:0000313" key="3">
    <source>
        <dbReference type="EMBL" id="SDI72026.1"/>
    </source>
</evidence>
<dbReference type="Proteomes" id="UP000183263">
    <property type="component" value="Unassembled WGS sequence"/>
</dbReference>
<evidence type="ECO:0000256" key="2">
    <source>
        <dbReference type="SAM" id="Phobius"/>
    </source>
</evidence>
<keyword evidence="2" id="KW-1133">Transmembrane helix</keyword>
<proteinExistence type="predicted"/>
<name>A0A1G8MW02_9NOCA</name>
<organism evidence="3 4">
    <name type="scientific">Rhodococcus triatomae</name>
    <dbReference type="NCBI Taxonomy" id="300028"/>
    <lineage>
        <taxon>Bacteria</taxon>
        <taxon>Bacillati</taxon>
        <taxon>Actinomycetota</taxon>
        <taxon>Actinomycetes</taxon>
        <taxon>Mycobacteriales</taxon>
        <taxon>Nocardiaceae</taxon>
        <taxon>Rhodococcus</taxon>
    </lineage>
</organism>
<feature type="region of interest" description="Disordered" evidence="1">
    <location>
        <begin position="193"/>
        <end position="215"/>
    </location>
</feature>
<keyword evidence="2" id="KW-0472">Membrane</keyword>
<feature type="transmembrane region" description="Helical" evidence="2">
    <location>
        <begin position="332"/>
        <end position="352"/>
    </location>
</feature>
<reference evidence="3 4" key="1">
    <citation type="submission" date="2016-10" db="EMBL/GenBank/DDBJ databases">
        <authorList>
            <person name="de Groot N.N."/>
        </authorList>
    </citation>
    <scope>NUCLEOTIDE SEQUENCE [LARGE SCALE GENOMIC DNA]</scope>
    <source>
        <strain evidence="3 4">DSM 44892</strain>
    </source>
</reference>
<keyword evidence="4" id="KW-1185">Reference proteome</keyword>
<feature type="compositionally biased region" description="Low complexity" evidence="1">
    <location>
        <begin position="1"/>
        <end position="27"/>
    </location>
</feature>
<protein>
    <recommendedName>
        <fullName evidence="5">Esterase-like activity of phytase family protein</fullName>
    </recommendedName>
</protein>
<dbReference type="SUPFAM" id="SSF101898">
    <property type="entry name" value="NHL repeat"/>
    <property type="match status" value="1"/>
</dbReference>